<keyword evidence="8" id="KW-1185">Reference proteome</keyword>
<evidence type="ECO:0000313" key="7">
    <source>
        <dbReference type="EMBL" id="APX10559.1"/>
    </source>
</evidence>
<dbReference type="PROSITE" id="PS51007">
    <property type="entry name" value="CYTC"/>
    <property type="match status" value="1"/>
</dbReference>
<dbReference type="PROSITE" id="PS51257">
    <property type="entry name" value="PROKAR_LIPOPROTEIN"/>
    <property type="match status" value="1"/>
</dbReference>
<gene>
    <name evidence="7" type="ORF">BWR18_01740</name>
</gene>
<name>A0A1P8MRG2_9RHOB</name>
<reference evidence="7 8" key="1">
    <citation type="submission" date="2017-01" db="EMBL/GenBank/DDBJ databases">
        <title>Complete genome of Tateyamaria omphalii DOK1-4 isolated from seawater in Dokdo.</title>
        <authorList>
            <person name="Kim J.H."/>
            <person name="Chi W.-J."/>
        </authorList>
    </citation>
    <scope>NUCLEOTIDE SEQUENCE [LARGE SCALE GENOMIC DNA]</scope>
    <source>
        <strain evidence="7 8">DOK1-4</strain>
    </source>
</reference>
<evidence type="ECO:0000256" key="3">
    <source>
        <dbReference type="ARBA" id="ARBA00023004"/>
    </source>
</evidence>
<evidence type="ECO:0000256" key="2">
    <source>
        <dbReference type="ARBA" id="ARBA00022723"/>
    </source>
</evidence>
<evidence type="ECO:0000256" key="5">
    <source>
        <dbReference type="SAM" id="SignalP"/>
    </source>
</evidence>
<keyword evidence="3 4" id="KW-0408">Iron</keyword>
<dbReference type="InterPro" id="IPR009056">
    <property type="entry name" value="Cyt_c-like_dom"/>
</dbReference>
<dbReference type="KEGG" id="tom:BWR18_01740"/>
<sequence length="165" mass="17382">MSRRRTYVVATVLVALSCAAMGWAAVRPGDGIGHRTWVAAGDALRHVGDWYRSGPADRQPDWDAASLALQGADASRGPDLMIAHGCGSCHVIPGVSGARGTVGPSLAGLRHRSYVAGVLPNDPGSLVRWLMNPTVHAPQTAMPDLGVTERQARDMAAYLYTLRGG</sequence>
<dbReference type="STRING" id="299262.BWR18_01740"/>
<keyword evidence="2 4" id="KW-0479">Metal-binding</keyword>
<dbReference type="RefSeq" id="WP_076626426.1">
    <property type="nucleotide sequence ID" value="NZ_CP019312.1"/>
</dbReference>
<organism evidence="7 8">
    <name type="scientific">Tateyamaria omphalii</name>
    <dbReference type="NCBI Taxonomy" id="299262"/>
    <lineage>
        <taxon>Bacteria</taxon>
        <taxon>Pseudomonadati</taxon>
        <taxon>Pseudomonadota</taxon>
        <taxon>Alphaproteobacteria</taxon>
        <taxon>Rhodobacterales</taxon>
        <taxon>Roseobacteraceae</taxon>
        <taxon>Tateyamaria</taxon>
    </lineage>
</organism>
<dbReference type="Gene3D" id="1.10.760.10">
    <property type="entry name" value="Cytochrome c-like domain"/>
    <property type="match status" value="1"/>
</dbReference>
<keyword evidence="1 4" id="KW-0349">Heme</keyword>
<feature type="domain" description="Cytochrome c" evidence="6">
    <location>
        <begin position="72"/>
        <end position="163"/>
    </location>
</feature>
<feature type="signal peptide" evidence="5">
    <location>
        <begin position="1"/>
        <end position="24"/>
    </location>
</feature>
<evidence type="ECO:0000313" key="8">
    <source>
        <dbReference type="Proteomes" id="UP000186336"/>
    </source>
</evidence>
<protein>
    <submittedName>
        <fullName evidence="7">Cytochrome c class I</fullName>
    </submittedName>
</protein>
<dbReference type="GO" id="GO:0009055">
    <property type="term" value="F:electron transfer activity"/>
    <property type="evidence" value="ECO:0007669"/>
    <property type="project" value="InterPro"/>
</dbReference>
<dbReference type="GO" id="GO:0046872">
    <property type="term" value="F:metal ion binding"/>
    <property type="evidence" value="ECO:0007669"/>
    <property type="project" value="UniProtKB-KW"/>
</dbReference>
<evidence type="ECO:0000256" key="4">
    <source>
        <dbReference type="PROSITE-ProRule" id="PRU00433"/>
    </source>
</evidence>
<evidence type="ECO:0000259" key="6">
    <source>
        <dbReference type="PROSITE" id="PS51007"/>
    </source>
</evidence>
<dbReference type="OrthoDB" id="9794982at2"/>
<dbReference type="Pfam" id="PF00034">
    <property type="entry name" value="Cytochrom_C"/>
    <property type="match status" value="1"/>
</dbReference>
<dbReference type="AlphaFoldDB" id="A0A1P8MRG2"/>
<dbReference type="InterPro" id="IPR036909">
    <property type="entry name" value="Cyt_c-like_dom_sf"/>
</dbReference>
<accession>A0A1P8MRG2</accession>
<feature type="chain" id="PRO_5012139647" evidence="5">
    <location>
        <begin position="25"/>
        <end position="165"/>
    </location>
</feature>
<dbReference type="Proteomes" id="UP000186336">
    <property type="component" value="Chromosome"/>
</dbReference>
<dbReference type="EMBL" id="CP019312">
    <property type="protein sequence ID" value="APX10559.1"/>
    <property type="molecule type" value="Genomic_DNA"/>
</dbReference>
<keyword evidence="5" id="KW-0732">Signal</keyword>
<dbReference type="SUPFAM" id="SSF46626">
    <property type="entry name" value="Cytochrome c"/>
    <property type="match status" value="1"/>
</dbReference>
<proteinExistence type="predicted"/>
<evidence type="ECO:0000256" key="1">
    <source>
        <dbReference type="ARBA" id="ARBA00022617"/>
    </source>
</evidence>
<dbReference type="GO" id="GO:0020037">
    <property type="term" value="F:heme binding"/>
    <property type="evidence" value="ECO:0007669"/>
    <property type="project" value="InterPro"/>
</dbReference>